<name>A0A2V3AD61_9BACI</name>
<dbReference type="RefSeq" id="WP_110062758.1">
    <property type="nucleotide sequence ID" value="NZ_QGTW01000001.1"/>
</dbReference>
<dbReference type="SUPFAM" id="SSF52540">
    <property type="entry name" value="P-loop containing nucleoside triphosphate hydrolases"/>
    <property type="match status" value="2"/>
</dbReference>
<evidence type="ECO:0000313" key="5">
    <source>
        <dbReference type="EMBL" id="PWW31755.1"/>
    </source>
</evidence>
<dbReference type="CDD" id="cd03221">
    <property type="entry name" value="ABCF_EF-3"/>
    <property type="match status" value="2"/>
</dbReference>
<dbReference type="InterPro" id="IPR051309">
    <property type="entry name" value="ABCF_ATPase"/>
</dbReference>
<dbReference type="SMART" id="SM00382">
    <property type="entry name" value="AAA"/>
    <property type="match status" value="2"/>
</dbReference>
<accession>A0A2V3AD61</accession>
<dbReference type="FunFam" id="3.40.50.300:FF:000070">
    <property type="entry name" value="Putative ABC transporter ATP-binding component"/>
    <property type="match status" value="1"/>
</dbReference>
<sequence length="539" mass="60483">MITVSNVGLRYGDRKLFEDVNIKFTPGNCYGLIGANGAGKSTFLKILSGEIEAQSGSVHLGPDERLAVLKQNHFEYEEYEVLKVVIMGHARLYEVMQEKDAIYMKADFTDEDGMKAAELEGEFAELNGWEAESEAAILLKGLGIEEELHTKKMADLSGSEKVKVLLAQALFGKPDVLLLDEPTNHLDIKAIQWLEEFLINFENTVIVVSHDRHFLNKVCTHIADLDFGKIQIYVGNYDFWYESSQLASKMAQDANKKKEEKIKELQSFIARFSANASKSKQATSRKKLLDKISLDDIKPSSRKYPYVGFTPDREIGNDLLRVDGISKTIDGVKVLNNVSFIMNKDDKIALVGASELAKTTLFKILTGEMEPDEGTYKWGVTTSQSYFPKDNSEFFENSDLNLVDWLRQFSPADDSESFLRGFLGRMLFSGEEVLKKASVLSGGEKVRCMLSKMMLSGANVLLLDEPTNHLDLESITALNNGLINFKGSLMFASHDHQFIQTIANRIIEITPAGIVDKQMTYDEYLEDAAIQKQVAEMYT</sequence>
<dbReference type="Proteomes" id="UP000247150">
    <property type="component" value="Unassembled WGS sequence"/>
</dbReference>
<dbReference type="Gene3D" id="3.40.50.300">
    <property type="entry name" value="P-loop containing nucleotide triphosphate hydrolases"/>
    <property type="match status" value="2"/>
</dbReference>
<dbReference type="Pfam" id="PF00005">
    <property type="entry name" value="ABC_tran"/>
    <property type="match status" value="2"/>
</dbReference>
<dbReference type="PANTHER" id="PTHR42855:SF2">
    <property type="entry name" value="DRUG RESISTANCE ABC TRANSPORTER,ATP-BINDING PROTEIN"/>
    <property type="match status" value="1"/>
</dbReference>
<dbReference type="PROSITE" id="PS50893">
    <property type="entry name" value="ABC_TRANSPORTER_2"/>
    <property type="match status" value="2"/>
</dbReference>
<keyword evidence="3" id="KW-0067">ATP-binding</keyword>
<feature type="domain" description="ABC transporter" evidence="4">
    <location>
        <begin position="320"/>
        <end position="537"/>
    </location>
</feature>
<dbReference type="GO" id="GO:0005524">
    <property type="term" value="F:ATP binding"/>
    <property type="evidence" value="ECO:0007669"/>
    <property type="project" value="UniProtKB-KW"/>
</dbReference>
<dbReference type="EMBL" id="QGTW01000001">
    <property type="protein sequence ID" value="PWW31755.1"/>
    <property type="molecule type" value="Genomic_DNA"/>
</dbReference>
<dbReference type="InterPro" id="IPR027417">
    <property type="entry name" value="P-loop_NTPase"/>
</dbReference>
<dbReference type="AlphaFoldDB" id="A0A2V3AD61"/>
<protein>
    <submittedName>
        <fullName evidence="5">ATPase subunit of ABC transporter with duplicated ATPase domains</fullName>
    </submittedName>
</protein>
<evidence type="ECO:0000256" key="1">
    <source>
        <dbReference type="ARBA" id="ARBA00022737"/>
    </source>
</evidence>
<evidence type="ECO:0000256" key="3">
    <source>
        <dbReference type="ARBA" id="ARBA00022840"/>
    </source>
</evidence>
<keyword evidence="2" id="KW-0547">Nucleotide-binding</keyword>
<gene>
    <name evidence="5" type="ORF">DFO73_1018</name>
</gene>
<dbReference type="InterPro" id="IPR003593">
    <property type="entry name" value="AAA+_ATPase"/>
</dbReference>
<dbReference type="InterPro" id="IPR032781">
    <property type="entry name" value="ABC_tran_Xtn"/>
</dbReference>
<dbReference type="GO" id="GO:0016887">
    <property type="term" value="F:ATP hydrolysis activity"/>
    <property type="evidence" value="ECO:0007669"/>
    <property type="project" value="InterPro"/>
</dbReference>
<evidence type="ECO:0000259" key="4">
    <source>
        <dbReference type="PROSITE" id="PS50893"/>
    </source>
</evidence>
<dbReference type="InterPro" id="IPR003439">
    <property type="entry name" value="ABC_transporter-like_ATP-bd"/>
</dbReference>
<dbReference type="Pfam" id="PF12848">
    <property type="entry name" value="ABC_tran_Xtn"/>
    <property type="match status" value="1"/>
</dbReference>
<dbReference type="OrthoDB" id="9760950at2"/>
<evidence type="ECO:0000256" key="2">
    <source>
        <dbReference type="ARBA" id="ARBA00022741"/>
    </source>
</evidence>
<dbReference type="PANTHER" id="PTHR42855">
    <property type="entry name" value="ABC TRANSPORTER ATP-BINDING SUBUNIT"/>
    <property type="match status" value="1"/>
</dbReference>
<organism evidence="5 6">
    <name type="scientific">Cytobacillus oceanisediminis</name>
    <dbReference type="NCBI Taxonomy" id="665099"/>
    <lineage>
        <taxon>Bacteria</taxon>
        <taxon>Bacillati</taxon>
        <taxon>Bacillota</taxon>
        <taxon>Bacilli</taxon>
        <taxon>Bacillales</taxon>
        <taxon>Bacillaceae</taxon>
        <taxon>Cytobacillus</taxon>
    </lineage>
</organism>
<evidence type="ECO:0000313" key="6">
    <source>
        <dbReference type="Proteomes" id="UP000247150"/>
    </source>
</evidence>
<comment type="caution">
    <text evidence="5">The sequence shown here is derived from an EMBL/GenBank/DDBJ whole genome shotgun (WGS) entry which is preliminary data.</text>
</comment>
<reference evidence="5 6" key="1">
    <citation type="submission" date="2018-05" db="EMBL/GenBank/DDBJ databases">
        <title>Freshwater and sediment microbial communities from various areas in North America, analyzing microbe dynamics in response to fracking.</title>
        <authorList>
            <person name="Lamendella R."/>
        </authorList>
    </citation>
    <scope>NUCLEOTIDE SEQUENCE [LARGE SCALE GENOMIC DNA]</scope>
    <source>
        <strain evidence="5 6">15_TX</strain>
    </source>
</reference>
<dbReference type="FunFam" id="3.40.50.300:FF:000011">
    <property type="entry name" value="Putative ABC transporter ATP-binding component"/>
    <property type="match status" value="1"/>
</dbReference>
<proteinExistence type="predicted"/>
<feature type="domain" description="ABC transporter" evidence="4">
    <location>
        <begin position="2"/>
        <end position="252"/>
    </location>
</feature>
<keyword evidence="1" id="KW-0677">Repeat</keyword>